<dbReference type="InterPro" id="IPR004474">
    <property type="entry name" value="LytR_CpsA_psr"/>
</dbReference>
<dbReference type="InterPro" id="IPR050922">
    <property type="entry name" value="LytR/CpsA/Psr_CW_biosynth"/>
</dbReference>
<dbReference type="PANTHER" id="PTHR33392:SF6">
    <property type="entry name" value="POLYISOPRENYL-TEICHOIC ACID--PEPTIDOGLYCAN TEICHOIC ACID TRANSFERASE TAGU"/>
    <property type="match status" value="1"/>
</dbReference>
<keyword evidence="2" id="KW-0472">Membrane</keyword>
<accession>A0A955IAA1</accession>
<evidence type="ECO:0000259" key="3">
    <source>
        <dbReference type="Pfam" id="PF03816"/>
    </source>
</evidence>
<comment type="caution">
    <text evidence="5">The sequence shown here is derived from an EMBL/GenBank/DDBJ whole genome shotgun (WGS) entry which is preliminary data.</text>
</comment>
<reference evidence="5" key="2">
    <citation type="journal article" date="2021" name="Microbiome">
        <title>Successional dynamics and alternative stable states in a saline activated sludge microbial community over 9 years.</title>
        <authorList>
            <person name="Wang Y."/>
            <person name="Ye J."/>
            <person name="Ju F."/>
            <person name="Liu L."/>
            <person name="Boyd J.A."/>
            <person name="Deng Y."/>
            <person name="Parks D.H."/>
            <person name="Jiang X."/>
            <person name="Yin X."/>
            <person name="Woodcroft B.J."/>
            <person name="Tyson G.W."/>
            <person name="Hugenholtz P."/>
            <person name="Polz M.F."/>
            <person name="Zhang T."/>
        </authorList>
    </citation>
    <scope>NUCLEOTIDE SEQUENCE</scope>
    <source>
        <strain evidence="5">HKST-UBA15</strain>
    </source>
</reference>
<reference evidence="5" key="1">
    <citation type="submission" date="2020-04" db="EMBL/GenBank/DDBJ databases">
        <authorList>
            <person name="Zhang T."/>
        </authorList>
    </citation>
    <scope>NUCLEOTIDE SEQUENCE</scope>
    <source>
        <strain evidence="5">HKST-UBA15</strain>
    </source>
</reference>
<proteinExistence type="inferred from homology"/>
<dbReference type="Pfam" id="PF03816">
    <property type="entry name" value="LytR_cpsA_psr"/>
    <property type="match status" value="1"/>
</dbReference>
<dbReference type="EMBL" id="JAGQLL010000002">
    <property type="protein sequence ID" value="MCA9379568.1"/>
    <property type="molecule type" value="Genomic_DNA"/>
</dbReference>
<evidence type="ECO:0000313" key="5">
    <source>
        <dbReference type="EMBL" id="MCA9379568.1"/>
    </source>
</evidence>
<dbReference type="Gene3D" id="3.40.630.190">
    <property type="entry name" value="LCP protein"/>
    <property type="match status" value="1"/>
</dbReference>
<dbReference type="PANTHER" id="PTHR33392">
    <property type="entry name" value="POLYISOPRENYL-TEICHOIC ACID--PEPTIDOGLYCAN TEICHOIC ACID TRANSFERASE TAGU"/>
    <property type="match status" value="1"/>
</dbReference>
<name>A0A955IAA1_9BACT</name>
<evidence type="ECO:0000256" key="2">
    <source>
        <dbReference type="SAM" id="Phobius"/>
    </source>
</evidence>
<evidence type="ECO:0000313" key="6">
    <source>
        <dbReference type="Proteomes" id="UP000745577"/>
    </source>
</evidence>
<keyword evidence="2" id="KW-1133">Transmembrane helix</keyword>
<protein>
    <submittedName>
        <fullName evidence="5">LCP family protein</fullName>
    </submittedName>
</protein>
<sequence length="417" mass="47593">MLGRKLFSLRNRVKRNKTTKNKKNISSGYVISGIFFTILLAFIALVSPVITAMVKFEPKTNYPNLDVEKWDYNEKFKVLLVGLDKKSEEHVFVDAVALLVVDPSYDQVGIININPDILVNTPLNQSQTPLRRGLMDLDEGNVVQLAEELLATKIDRYLYVDSIYFEEMSKFTKTIYVENFNEVEDVDVYAEDSSSRWQKGRHSVQSAQIVNYIKSDSDGEDKQLERQLELYKRYVQSIDLVKVALGTQEALNILQDNISTNLSRNEIYYLYYYLRSIPPSSYNYAVTKSDILSEVGRTGVYNVFRVNEAQLDYQTNSILENKQTVLEQTTIEILNASGQSGKARQFSRWVGNAGLEVIHVGNAPFASEDTVIYAPNPNEYPNSFQNLKEIFGLDAKIVEEEYDYRHIGKIVVIIGDS</sequence>
<dbReference type="Proteomes" id="UP000745577">
    <property type="component" value="Unassembled WGS sequence"/>
</dbReference>
<organism evidence="5 6">
    <name type="scientific">Candidatus Dojkabacteria bacterium</name>
    <dbReference type="NCBI Taxonomy" id="2099670"/>
    <lineage>
        <taxon>Bacteria</taxon>
        <taxon>Candidatus Dojkabacteria</taxon>
    </lineage>
</organism>
<feature type="domain" description="Cell envelope-related transcriptional attenuator" evidence="3">
    <location>
        <begin position="94"/>
        <end position="227"/>
    </location>
</feature>
<feature type="domain" description="LytR/CpsA/Psr regulator C-terminal" evidence="4">
    <location>
        <begin position="328"/>
        <end position="416"/>
    </location>
</feature>
<dbReference type="Pfam" id="PF13399">
    <property type="entry name" value="LytR_C"/>
    <property type="match status" value="1"/>
</dbReference>
<dbReference type="InterPro" id="IPR027381">
    <property type="entry name" value="LytR/CpsA/Psr_C"/>
</dbReference>
<comment type="similarity">
    <text evidence="1">Belongs to the LytR/CpsA/Psr (LCP) family.</text>
</comment>
<dbReference type="AlphaFoldDB" id="A0A955IAA1"/>
<evidence type="ECO:0000259" key="4">
    <source>
        <dbReference type="Pfam" id="PF13399"/>
    </source>
</evidence>
<evidence type="ECO:0000256" key="1">
    <source>
        <dbReference type="ARBA" id="ARBA00006068"/>
    </source>
</evidence>
<keyword evidence="2" id="KW-0812">Transmembrane</keyword>
<feature type="transmembrane region" description="Helical" evidence="2">
    <location>
        <begin position="29"/>
        <end position="54"/>
    </location>
</feature>
<dbReference type="Gene3D" id="3.30.70.2390">
    <property type="match status" value="1"/>
</dbReference>
<gene>
    <name evidence="5" type="ORF">KC675_00125</name>
</gene>